<name>A0A1H7MMY7_9GAMM</name>
<evidence type="ECO:0000256" key="1">
    <source>
        <dbReference type="ARBA" id="ARBA00009437"/>
    </source>
</evidence>
<sequence length="302" mass="33565">MLRISLEQWRMFHAVVEYGGFNQASQGVHKSQSSIHNAVSKIEGSLGLKLFSIVGRKTTLTPAGELLLKRANYLLDEAKKLETIGVTLSQGVETKLKIAVDEIFPRAILYQVLEQVSSQYPLLQIELVESVLSGASELLAQGDVEIAISPTSLGIGFSENLCHITFSAVASPEHPLHQLERSLTLEDLKSYRQIVVRDSTQLKDNRASEGWLDANQRWTVSHIQTSIDMISRGLGFAWLPMNLIERKLASGQLKLLQLNENTQRSTQLYLTFTDGDRIGPAARSFLTALRAQCIKLAQPKKL</sequence>
<dbReference type="InterPro" id="IPR000847">
    <property type="entry name" value="LysR_HTH_N"/>
</dbReference>
<protein>
    <submittedName>
        <fullName evidence="6">DNA-binding transcriptional regulator, LysR family</fullName>
    </submittedName>
</protein>
<dbReference type="GO" id="GO:0000976">
    <property type="term" value="F:transcription cis-regulatory region binding"/>
    <property type="evidence" value="ECO:0007669"/>
    <property type="project" value="TreeGrafter"/>
</dbReference>
<dbReference type="PANTHER" id="PTHR30126">
    <property type="entry name" value="HTH-TYPE TRANSCRIPTIONAL REGULATOR"/>
    <property type="match status" value="1"/>
</dbReference>
<dbReference type="Pfam" id="PF03466">
    <property type="entry name" value="LysR_substrate"/>
    <property type="match status" value="1"/>
</dbReference>
<dbReference type="PANTHER" id="PTHR30126:SF88">
    <property type="entry name" value="TRANSCRIPTIONAL REGULATOR-RELATED"/>
    <property type="match status" value="1"/>
</dbReference>
<evidence type="ECO:0000256" key="2">
    <source>
        <dbReference type="ARBA" id="ARBA00023015"/>
    </source>
</evidence>
<dbReference type="PROSITE" id="PS50931">
    <property type="entry name" value="HTH_LYSR"/>
    <property type="match status" value="1"/>
</dbReference>
<dbReference type="GO" id="GO:0003700">
    <property type="term" value="F:DNA-binding transcription factor activity"/>
    <property type="evidence" value="ECO:0007669"/>
    <property type="project" value="InterPro"/>
</dbReference>
<dbReference type="AlphaFoldDB" id="A0A1H7MMY7"/>
<dbReference type="SUPFAM" id="SSF46785">
    <property type="entry name" value="Winged helix' DNA-binding domain"/>
    <property type="match status" value="1"/>
</dbReference>
<dbReference type="InterPro" id="IPR005119">
    <property type="entry name" value="LysR_subst-bd"/>
</dbReference>
<keyword evidence="3 6" id="KW-0238">DNA-binding</keyword>
<dbReference type="Proteomes" id="UP000199297">
    <property type="component" value="Unassembled WGS sequence"/>
</dbReference>
<keyword evidence="7" id="KW-1185">Reference proteome</keyword>
<dbReference type="OrthoDB" id="6988449at2"/>
<evidence type="ECO:0000259" key="5">
    <source>
        <dbReference type="PROSITE" id="PS50931"/>
    </source>
</evidence>
<dbReference type="SUPFAM" id="SSF53850">
    <property type="entry name" value="Periplasmic binding protein-like II"/>
    <property type="match status" value="1"/>
</dbReference>
<keyword evidence="2" id="KW-0805">Transcription regulation</keyword>
<organism evidence="6 7">
    <name type="scientific">Colwellia chukchiensis</name>
    <dbReference type="NCBI Taxonomy" id="641665"/>
    <lineage>
        <taxon>Bacteria</taxon>
        <taxon>Pseudomonadati</taxon>
        <taxon>Pseudomonadota</taxon>
        <taxon>Gammaproteobacteria</taxon>
        <taxon>Alteromonadales</taxon>
        <taxon>Colwelliaceae</taxon>
        <taxon>Colwellia</taxon>
    </lineage>
</organism>
<dbReference type="InterPro" id="IPR036390">
    <property type="entry name" value="WH_DNA-bd_sf"/>
</dbReference>
<feature type="domain" description="HTH lysR-type" evidence="5">
    <location>
        <begin position="4"/>
        <end position="61"/>
    </location>
</feature>
<evidence type="ECO:0000313" key="7">
    <source>
        <dbReference type="Proteomes" id="UP000199297"/>
    </source>
</evidence>
<dbReference type="STRING" id="641665.GCA_002104455_03245"/>
<evidence type="ECO:0000256" key="4">
    <source>
        <dbReference type="ARBA" id="ARBA00023163"/>
    </source>
</evidence>
<gene>
    <name evidence="6" type="ORF">SAMN05216262_10670</name>
</gene>
<evidence type="ECO:0000313" key="6">
    <source>
        <dbReference type="EMBL" id="SEL12680.1"/>
    </source>
</evidence>
<dbReference type="Pfam" id="PF00126">
    <property type="entry name" value="HTH_1"/>
    <property type="match status" value="1"/>
</dbReference>
<dbReference type="EMBL" id="FOBI01000006">
    <property type="protein sequence ID" value="SEL12680.1"/>
    <property type="molecule type" value="Genomic_DNA"/>
</dbReference>
<proteinExistence type="inferred from homology"/>
<dbReference type="InterPro" id="IPR036388">
    <property type="entry name" value="WH-like_DNA-bd_sf"/>
</dbReference>
<dbReference type="Gene3D" id="3.40.190.290">
    <property type="match status" value="1"/>
</dbReference>
<evidence type="ECO:0000256" key="3">
    <source>
        <dbReference type="ARBA" id="ARBA00023125"/>
    </source>
</evidence>
<accession>A0A1H7MMY7</accession>
<keyword evidence="4" id="KW-0804">Transcription</keyword>
<comment type="similarity">
    <text evidence="1">Belongs to the LysR transcriptional regulatory family.</text>
</comment>
<dbReference type="Gene3D" id="1.10.10.10">
    <property type="entry name" value="Winged helix-like DNA-binding domain superfamily/Winged helix DNA-binding domain"/>
    <property type="match status" value="1"/>
</dbReference>
<reference evidence="7" key="1">
    <citation type="submission" date="2016-10" db="EMBL/GenBank/DDBJ databases">
        <authorList>
            <person name="Varghese N."/>
            <person name="Submissions S."/>
        </authorList>
    </citation>
    <scope>NUCLEOTIDE SEQUENCE [LARGE SCALE GENOMIC DNA]</scope>
    <source>
        <strain evidence="7">CGMCC 1.9127</strain>
    </source>
</reference>
<dbReference type="RefSeq" id="WP_085284757.1">
    <property type="nucleotide sequence ID" value="NZ_FOBI01000006.1"/>
</dbReference>